<dbReference type="GO" id="GO:0032259">
    <property type="term" value="P:methylation"/>
    <property type="evidence" value="ECO:0007669"/>
    <property type="project" value="UniProtKB-KW"/>
</dbReference>
<evidence type="ECO:0000313" key="2">
    <source>
        <dbReference type="Proteomes" id="UP001300261"/>
    </source>
</evidence>
<dbReference type="Pfam" id="PF13489">
    <property type="entry name" value="Methyltransf_23"/>
    <property type="match status" value="1"/>
</dbReference>
<dbReference type="EMBL" id="JAPEVI010000003">
    <property type="protein sequence ID" value="MCX2723077.1"/>
    <property type="molecule type" value="Genomic_DNA"/>
</dbReference>
<evidence type="ECO:0000313" key="1">
    <source>
        <dbReference type="EMBL" id="MCX2723077.1"/>
    </source>
</evidence>
<dbReference type="Gene3D" id="3.40.50.150">
    <property type="entry name" value="Vaccinia Virus protein VP39"/>
    <property type="match status" value="1"/>
</dbReference>
<dbReference type="Proteomes" id="UP001300261">
    <property type="component" value="Unassembled WGS sequence"/>
</dbReference>
<comment type="caution">
    <text evidence="1">The sequence shown here is derived from an EMBL/GenBank/DDBJ whole genome shotgun (WGS) entry which is preliminary data.</text>
</comment>
<dbReference type="InterPro" id="IPR029063">
    <property type="entry name" value="SAM-dependent_MTases_sf"/>
</dbReference>
<keyword evidence="2" id="KW-1185">Reference proteome</keyword>
<keyword evidence="1" id="KW-0489">Methyltransferase</keyword>
<reference evidence="1 2" key="1">
    <citation type="journal article" date="2016" name="Int. J. Syst. Evol. Microbiol.">
        <title>Labrenzia salina sp. nov., isolated from the rhizosphere of the halophyte Arthrocnemum macrostachyum.</title>
        <authorList>
            <person name="Camacho M."/>
            <person name="Redondo-Gomez S."/>
            <person name="Rodriguez-Llorente I."/>
            <person name="Rohde M."/>
            <person name="Sproer C."/>
            <person name="Schumann P."/>
            <person name="Klenk H.P."/>
            <person name="Montero-Calasanz M.D.C."/>
        </authorList>
    </citation>
    <scope>NUCLEOTIDE SEQUENCE [LARGE SCALE GENOMIC DNA]</scope>
    <source>
        <strain evidence="1 2">DSM 29163</strain>
    </source>
</reference>
<dbReference type="GO" id="GO:0008168">
    <property type="term" value="F:methyltransferase activity"/>
    <property type="evidence" value="ECO:0007669"/>
    <property type="project" value="UniProtKB-KW"/>
</dbReference>
<accession>A0ABT3R1P2</accession>
<dbReference type="SUPFAM" id="SSF53335">
    <property type="entry name" value="S-adenosyl-L-methionine-dependent methyltransferases"/>
    <property type="match status" value="1"/>
</dbReference>
<protein>
    <submittedName>
        <fullName evidence="1">Class I SAM-dependent methyltransferase</fullName>
    </submittedName>
</protein>
<dbReference type="RefSeq" id="WP_265962767.1">
    <property type="nucleotide sequence ID" value="NZ_JAPEVI010000003.1"/>
</dbReference>
<gene>
    <name evidence="1" type="ORF">ON753_11935</name>
</gene>
<sequence length="314" mass="35931">MLFDINKTNYKYRENFDEFPDIEKHSFQFTKCTCGATESIVVSTVSRHRNFLPVVACTKCGTLRANPYFTEETASHYYRNVYGNTHRRGRPPKELFEEQRRKSIAPFLSDVVEDFDSVLDYGGGAGGRTADFLTAGKPVSLHEVESNYSQYAYDNGILPYDKEKKYDLVVVSHVIEHMIDPVRQINEIISQCCRPDGLLLVATPIIDRQPARQWLQHFHIAHKYYFTHDALIGLMAGLGGKLVKYNGNDSFLFRLGAETDADAIGQLYARSAERIRKAIEAELRPSRRSLLSFFRFWRPHSHSQAAPRTPELSP</sequence>
<keyword evidence="1" id="KW-0808">Transferase</keyword>
<name>A0ABT3R1P2_9HYPH</name>
<proteinExistence type="predicted"/>
<organism evidence="1 2">
    <name type="scientific">Roseibium salinum</name>
    <dbReference type="NCBI Taxonomy" id="1604349"/>
    <lineage>
        <taxon>Bacteria</taxon>
        <taxon>Pseudomonadati</taxon>
        <taxon>Pseudomonadota</taxon>
        <taxon>Alphaproteobacteria</taxon>
        <taxon>Hyphomicrobiales</taxon>
        <taxon>Stappiaceae</taxon>
        <taxon>Roseibium</taxon>
    </lineage>
</organism>
<dbReference type="CDD" id="cd02440">
    <property type="entry name" value="AdoMet_MTases"/>
    <property type="match status" value="1"/>
</dbReference>